<feature type="domain" description="Glycine zipper 2TM" evidence="8">
    <location>
        <begin position="55"/>
        <end position="95"/>
    </location>
</feature>
<reference evidence="9" key="1">
    <citation type="submission" date="2021-06" db="EMBL/GenBank/DDBJ databases">
        <title>Elioraea tepida, sp. nov., a moderately thermophilic aerobic anoxygenic phototrophic bacterium isolated from an alkaline siliceous hot spring mat community in Yellowstone National Park, WY, USA.</title>
        <authorList>
            <person name="Saini M.K."/>
            <person name="Yoshida S."/>
            <person name="Sebastian A."/>
            <person name="Hirose S."/>
            <person name="Hara E."/>
            <person name="Tamaki H."/>
            <person name="Soulier N.T."/>
            <person name="Albert I."/>
            <person name="Hanada S."/>
            <person name="Bryant D.A."/>
            <person name="Tank M."/>
        </authorList>
    </citation>
    <scope>NUCLEOTIDE SEQUENCE</scope>
    <source>
        <strain evidence="9">MS-P2</strain>
    </source>
</reference>
<evidence type="ECO:0000256" key="3">
    <source>
        <dbReference type="ARBA" id="ARBA00015281"/>
    </source>
</evidence>
<protein>
    <recommendedName>
        <fullName evidence="3">17 kDa surface antigen</fullName>
    </recommendedName>
</protein>
<keyword evidence="6" id="KW-1133">Transmembrane helix</keyword>
<evidence type="ECO:0000256" key="2">
    <source>
        <dbReference type="ARBA" id="ARBA00008681"/>
    </source>
</evidence>
<dbReference type="KEGG" id="elio:KO353_02620"/>
<comment type="similarity">
    <text evidence="2">Belongs to the rickettsiale 17 kDa surface antigen family.</text>
</comment>
<dbReference type="PROSITE" id="PS51257">
    <property type="entry name" value="PROKAR_LIPOPROTEIN"/>
    <property type="match status" value="1"/>
</dbReference>
<evidence type="ECO:0000256" key="4">
    <source>
        <dbReference type="ARBA" id="ARBA00023288"/>
    </source>
</evidence>
<keyword evidence="10" id="KW-1185">Reference proteome</keyword>
<evidence type="ECO:0000259" key="8">
    <source>
        <dbReference type="Pfam" id="PF05433"/>
    </source>
</evidence>
<evidence type="ECO:0000256" key="5">
    <source>
        <dbReference type="SAM" id="MobiDB-lite"/>
    </source>
</evidence>
<gene>
    <name evidence="9" type="ORF">KO353_02620</name>
</gene>
<keyword evidence="6" id="KW-0472">Membrane</keyword>
<dbReference type="AlphaFoldDB" id="A0A975YJV1"/>
<dbReference type="GO" id="GO:0009279">
    <property type="term" value="C:cell outer membrane"/>
    <property type="evidence" value="ECO:0007669"/>
    <property type="project" value="UniProtKB-SubCell"/>
</dbReference>
<keyword evidence="6" id="KW-0812">Transmembrane</keyword>
<feature type="transmembrane region" description="Helical" evidence="6">
    <location>
        <begin position="51"/>
        <end position="72"/>
    </location>
</feature>
<name>A0A975YJV1_9PROT</name>
<evidence type="ECO:0000313" key="9">
    <source>
        <dbReference type="EMBL" id="QXM25165.1"/>
    </source>
</evidence>
<evidence type="ECO:0000256" key="6">
    <source>
        <dbReference type="SAM" id="Phobius"/>
    </source>
</evidence>
<sequence length="224" mass="22923">MLIRIVRTRSLAATAAALMLLSACATTGPGGEPLTPAQQQLRAQNQRFNDTVATGVVAGALALGLLGALLAGPRSRGEGAALGALAGAAVGGAAGTYIAARNERYATREQAAQARIAAANQEAAELERTALAAEQVAKENRERLAALQARVKAGQATAAQLSAQVATAREDLALMNEAIAHSRKVEGAMRADGVPQAASVQESRRRMEEAARELEGALAQLPAA</sequence>
<accession>A0A975YJV1</accession>
<dbReference type="InterPro" id="IPR008816">
    <property type="entry name" value="Gly_zipper_2TM_dom"/>
</dbReference>
<evidence type="ECO:0000256" key="7">
    <source>
        <dbReference type="SAM" id="SignalP"/>
    </source>
</evidence>
<dbReference type="EMBL" id="CP076448">
    <property type="protein sequence ID" value="QXM25165.1"/>
    <property type="molecule type" value="Genomic_DNA"/>
</dbReference>
<feature type="signal peptide" evidence="7">
    <location>
        <begin position="1"/>
        <end position="25"/>
    </location>
</feature>
<feature type="chain" id="PRO_5037126393" description="17 kDa surface antigen" evidence="7">
    <location>
        <begin position="26"/>
        <end position="224"/>
    </location>
</feature>
<keyword evidence="7" id="KW-0732">Signal</keyword>
<organism evidence="9 10">
    <name type="scientific">Elioraea tepida</name>
    <dbReference type="NCBI Taxonomy" id="2843330"/>
    <lineage>
        <taxon>Bacteria</taxon>
        <taxon>Pseudomonadati</taxon>
        <taxon>Pseudomonadota</taxon>
        <taxon>Alphaproteobacteria</taxon>
        <taxon>Acetobacterales</taxon>
        <taxon>Elioraeaceae</taxon>
        <taxon>Elioraea</taxon>
    </lineage>
</organism>
<feature type="region of interest" description="Disordered" evidence="5">
    <location>
        <begin position="190"/>
        <end position="209"/>
    </location>
</feature>
<proteinExistence type="inferred from homology"/>
<dbReference type="Pfam" id="PF05433">
    <property type="entry name" value="Rick_17kDa_Anti"/>
    <property type="match status" value="1"/>
</dbReference>
<dbReference type="RefSeq" id="WP_218286221.1">
    <property type="nucleotide sequence ID" value="NZ_CP076448.1"/>
</dbReference>
<feature type="transmembrane region" description="Helical" evidence="6">
    <location>
        <begin position="79"/>
        <end position="100"/>
    </location>
</feature>
<evidence type="ECO:0000256" key="1">
    <source>
        <dbReference type="ARBA" id="ARBA00004459"/>
    </source>
</evidence>
<evidence type="ECO:0000313" key="10">
    <source>
        <dbReference type="Proteomes" id="UP000694001"/>
    </source>
</evidence>
<keyword evidence="4" id="KW-0449">Lipoprotein</keyword>
<dbReference type="Proteomes" id="UP000694001">
    <property type="component" value="Chromosome"/>
</dbReference>
<comment type="subcellular location">
    <subcellularLocation>
        <location evidence="1">Cell outer membrane</location>
        <topology evidence="1">Lipid-anchor</topology>
    </subcellularLocation>
</comment>